<keyword evidence="1" id="KW-0328">Glycosyltransferase</keyword>
<dbReference type="SUPFAM" id="SSF53756">
    <property type="entry name" value="UDP-Glycosyltransferase/glycogen phosphorylase"/>
    <property type="match status" value="1"/>
</dbReference>
<dbReference type="EMBL" id="SHKL01000001">
    <property type="protein sequence ID" value="RZT87886.1"/>
    <property type="molecule type" value="Genomic_DNA"/>
</dbReference>
<keyword evidence="6" id="KW-1185">Reference proteome</keyword>
<feature type="domain" description="Glycosyl transferase family 1" evidence="3">
    <location>
        <begin position="196"/>
        <end position="359"/>
    </location>
</feature>
<dbReference type="Pfam" id="PF00534">
    <property type="entry name" value="Glycos_transf_1"/>
    <property type="match status" value="1"/>
</dbReference>
<dbReference type="InterPro" id="IPR001296">
    <property type="entry name" value="Glyco_trans_1"/>
</dbReference>
<evidence type="ECO:0000259" key="3">
    <source>
        <dbReference type="Pfam" id="PF00534"/>
    </source>
</evidence>
<evidence type="ECO:0000259" key="4">
    <source>
        <dbReference type="Pfam" id="PF13439"/>
    </source>
</evidence>
<dbReference type="Pfam" id="PF13439">
    <property type="entry name" value="Glyco_transf_4"/>
    <property type="match status" value="1"/>
</dbReference>
<reference evidence="5 6" key="1">
    <citation type="submission" date="2019-02" db="EMBL/GenBank/DDBJ databases">
        <title>Sequencing the genomes of 1000 actinobacteria strains.</title>
        <authorList>
            <person name="Klenk H.-P."/>
        </authorList>
    </citation>
    <scope>NUCLEOTIDE SEQUENCE [LARGE SCALE GENOMIC DNA]</scope>
    <source>
        <strain evidence="5 6">DSM 45779</strain>
    </source>
</reference>
<dbReference type="AlphaFoldDB" id="A0A4Q7V0R9"/>
<evidence type="ECO:0000313" key="6">
    <source>
        <dbReference type="Proteomes" id="UP000291591"/>
    </source>
</evidence>
<organism evidence="5 6">
    <name type="scientific">Pseudonocardia sediminis</name>
    <dbReference type="NCBI Taxonomy" id="1397368"/>
    <lineage>
        <taxon>Bacteria</taxon>
        <taxon>Bacillati</taxon>
        <taxon>Actinomycetota</taxon>
        <taxon>Actinomycetes</taxon>
        <taxon>Pseudonocardiales</taxon>
        <taxon>Pseudonocardiaceae</taxon>
        <taxon>Pseudonocardia</taxon>
    </lineage>
</organism>
<proteinExistence type="predicted"/>
<sequence length="384" mass="41693">MTTSETSPLNVTAVLDHVELGGAEKLLLDLFRHFDPTVVAPRLICLKHDGDLAPDFRDSGFPVEVLSRRGRFDRRTVPQLVRSFRTHRTDVVLVNHYARAPLTLGRLAARLAGVPANVVAVHGIDLVRHGGRCLPRHDLETLFLSDALALIGPAQASYLHTQEGVGRYMWRRIREEIIPNGISLPPVADSRSRLDARSRLGLTDREQVVSIVARLRPEKAHDVLLDAIALLAPSHPEVRLVVVGDGPEEPRLRERAGRLGIAGRVLFMGRRNDVAALLPASDVSVLCSQHEAAPIAVIEAMAAGLPVVVSDCGGLPDMVTDDVEGYRVAVGDPAALAAAISRVLDDGDVASRLGSAGRARAERDFRIESTARRFEELFTSLVTT</sequence>
<feature type="domain" description="Glycosyltransferase subfamily 4-like N-terminal" evidence="4">
    <location>
        <begin position="21"/>
        <end position="183"/>
    </location>
</feature>
<name>A0A4Q7V0R9_PSEST</name>
<evidence type="ECO:0000313" key="5">
    <source>
        <dbReference type="EMBL" id="RZT87886.1"/>
    </source>
</evidence>
<dbReference type="Gene3D" id="3.40.50.2000">
    <property type="entry name" value="Glycogen Phosphorylase B"/>
    <property type="match status" value="2"/>
</dbReference>
<dbReference type="PANTHER" id="PTHR12526:SF635">
    <property type="entry name" value="GLYCOSYL TRANSFERASE GROUP 1"/>
    <property type="match status" value="1"/>
</dbReference>
<gene>
    <name evidence="5" type="ORF">EV383_4818</name>
</gene>
<dbReference type="OrthoDB" id="3646807at2"/>
<dbReference type="RefSeq" id="WP_130291974.1">
    <property type="nucleotide sequence ID" value="NZ_SHKL01000001.1"/>
</dbReference>
<protein>
    <submittedName>
        <fullName evidence="5">Glycosyltransferase involved in cell wall biosynthesis</fullName>
    </submittedName>
</protein>
<dbReference type="InterPro" id="IPR028098">
    <property type="entry name" value="Glyco_trans_4-like_N"/>
</dbReference>
<evidence type="ECO:0000256" key="2">
    <source>
        <dbReference type="ARBA" id="ARBA00022679"/>
    </source>
</evidence>
<dbReference type="Proteomes" id="UP000291591">
    <property type="component" value="Unassembled WGS sequence"/>
</dbReference>
<dbReference type="GO" id="GO:0016757">
    <property type="term" value="F:glycosyltransferase activity"/>
    <property type="evidence" value="ECO:0007669"/>
    <property type="project" value="UniProtKB-KW"/>
</dbReference>
<accession>A0A4Q7V0R9</accession>
<evidence type="ECO:0000256" key="1">
    <source>
        <dbReference type="ARBA" id="ARBA00022676"/>
    </source>
</evidence>
<comment type="caution">
    <text evidence="5">The sequence shown here is derived from an EMBL/GenBank/DDBJ whole genome shotgun (WGS) entry which is preliminary data.</text>
</comment>
<keyword evidence="2 5" id="KW-0808">Transferase</keyword>
<dbReference type="PANTHER" id="PTHR12526">
    <property type="entry name" value="GLYCOSYLTRANSFERASE"/>
    <property type="match status" value="1"/>
</dbReference>